<dbReference type="GO" id="GO:0005886">
    <property type="term" value="C:plasma membrane"/>
    <property type="evidence" value="ECO:0007669"/>
    <property type="project" value="UniProtKB-SubCell"/>
</dbReference>
<dbReference type="InterPro" id="IPR035681">
    <property type="entry name" value="ComA-like_MBL"/>
</dbReference>
<feature type="transmembrane region" description="Helical" evidence="6">
    <location>
        <begin position="56"/>
        <end position="73"/>
    </location>
</feature>
<dbReference type="PANTHER" id="PTHR30619">
    <property type="entry name" value="DNA INTERNALIZATION/COMPETENCE PROTEIN COMEC/REC2"/>
    <property type="match status" value="1"/>
</dbReference>
<evidence type="ECO:0000256" key="6">
    <source>
        <dbReference type="SAM" id="Phobius"/>
    </source>
</evidence>
<feature type="transmembrane region" description="Helical" evidence="6">
    <location>
        <begin position="495"/>
        <end position="514"/>
    </location>
</feature>
<evidence type="ECO:0000256" key="4">
    <source>
        <dbReference type="ARBA" id="ARBA00022989"/>
    </source>
</evidence>
<dbReference type="Pfam" id="PF00753">
    <property type="entry name" value="Lactamase_B"/>
    <property type="match status" value="1"/>
</dbReference>
<dbReference type="InterPro" id="IPR001279">
    <property type="entry name" value="Metallo-B-lactamas"/>
</dbReference>
<evidence type="ECO:0000256" key="3">
    <source>
        <dbReference type="ARBA" id="ARBA00022692"/>
    </source>
</evidence>
<feature type="domain" description="Metallo-beta-lactamase" evidence="7">
    <location>
        <begin position="536"/>
        <end position="736"/>
    </location>
</feature>
<name>A0A6J7DF32_9ZZZZ</name>
<feature type="transmembrane region" description="Helical" evidence="6">
    <location>
        <begin position="241"/>
        <end position="263"/>
    </location>
</feature>
<keyword evidence="5 6" id="KW-0472">Membrane</keyword>
<feature type="transmembrane region" description="Helical" evidence="6">
    <location>
        <begin position="270"/>
        <end position="287"/>
    </location>
</feature>
<protein>
    <submittedName>
        <fullName evidence="8">Unannotated protein</fullName>
    </submittedName>
</protein>
<evidence type="ECO:0000256" key="5">
    <source>
        <dbReference type="ARBA" id="ARBA00023136"/>
    </source>
</evidence>
<keyword evidence="2" id="KW-1003">Cell membrane</keyword>
<organism evidence="8">
    <name type="scientific">freshwater metagenome</name>
    <dbReference type="NCBI Taxonomy" id="449393"/>
    <lineage>
        <taxon>unclassified sequences</taxon>
        <taxon>metagenomes</taxon>
        <taxon>ecological metagenomes</taxon>
    </lineage>
</organism>
<sequence>MRTDRLLVAVALAAWLGAALGVTKAALIAVSIVLVLALVAFWLVKRWSSLDLNAGWLSLLAVVLCVFAFASATRLEANSHNPVAALGRGEFTTRAIFVLASDPVAIRDGTGSLPQSAPSYRMAVRVAQVFDHGQWRRTHSPAVIVGSDGWQRLIPGTSVEATTSWKPSRTRDVSAVGFVRAPPKVLGSPPLFQRIAVYLRHGLVEATAGDDLGDGLVPALVVGDTSRVPEYLTDDMRASGLAHLNAVSGANVAIVLGFMLLLARWCGVRGRWLTLVGMTTIAAFVIISRPEPSVLRAAVMGVIGLLAALRGGLQKSLTVLAAAVLVLVIVDPLLATNLGFVLSVVATAGLIVVSPWFVARLHLAMPLWLAQLLGIGIGAQLVLAPIIAGISGRIEPVCVLANVLAEPAVPPATILGFLALLAHPVSAQLAAPLGWAAHLCGLWIAWVATWAAHLPLATLPWPNGWLGTTALILVLVTFGLALVRWPHRAVRSGGPILTVFGCCVALCLATLVGFPTLRATSWPPSGWLVEVCDVGQGDAIVLNAGRGAGIVIDAGPDARKIDRCLSDAGIGDIKAIFLTHFHADHVNGLLGAVRHRHVGAVFVSPVFEPLHQANWVKSVVSRLNVEERVVRHDAQATIGSWSFTVLGPLGDGQTISKLDGYVPNNASIVLLAAHEGVRLLLTGDIESPAQALVLQAHGDLIANIDILKVAHHGSAKQDGQFLARVNPRIALISVGQGNRYGHPAPETISKLVQAGARIGRTDEQGDLVVVKTKGGLRLLTRPTA</sequence>
<dbReference type="AlphaFoldDB" id="A0A6J7DF32"/>
<dbReference type="CDD" id="cd07731">
    <property type="entry name" value="ComA-like_MBL-fold"/>
    <property type="match status" value="1"/>
</dbReference>
<feature type="transmembrane region" description="Helical" evidence="6">
    <location>
        <begin position="293"/>
        <end position="309"/>
    </location>
</feature>
<gene>
    <name evidence="8" type="ORF">UFOPK3401_00607</name>
</gene>
<dbReference type="EMBL" id="CAFBLM010000020">
    <property type="protein sequence ID" value="CAB4867474.1"/>
    <property type="molecule type" value="Genomic_DNA"/>
</dbReference>
<feature type="transmembrane region" description="Helical" evidence="6">
    <location>
        <begin position="340"/>
        <end position="359"/>
    </location>
</feature>
<dbReference type="Pfam" id="PF03772">
    <property type="entry name" value="Competence"/>
    <property type="match status" value="1"/>
</dbReference>
<feature type="transmembrane region" description="Helical" evidence="6">
    <location>
        <begin position="433"/>
        <end position="452"/>
    </location>
</feature>
<evidence type="ECO:0000256" key="2">
    <source>
        <dbReference type="ARBA" id="ARBA00022475"/>
    </source>
</evidence>
<dbReference type="NCBIfam" id="TIGR00360">
    <property type="entry name" value="ComEC_N-term"/>
    <property type="match status" value="1"/>
</dbReference>
<evidence type="ECO:0000259" key="7">
    <source>
        <dbReference type="SMART" id="SM00849"/>
    </source>
</evidence>
<dbReference type="SUPFAM" id="SSF56281">
    <property type="entry name" value="Metallo-hydrolase/oxidoreductase"/>
    <property type="match status" value="1"/>
</dbReference>
<feature type="transmembrane region" description="Helical" evidence="6">
    <location>
        <begin position="408"/>
        <end position="426"/>
    </location>
</feature>
<keyword evidence="4 6" id="KW-1133">Transmembrane helix</keyword>
<dbReference type="PANTHER" id="PTHR30619:SF1">
    <property type="entry name" value="RECOMBINATION PROTEIN 2"/>
    <property type="match status" value="1"/>
</dbReference>
<accession>A0A6J7DF32</accession>
<evidence type="ECO:0000313" key="8">
    <source>
        <dbReference type="EMBL" id="CAB4867474.1"/>
    </source>
</evidence>
<feature type="transmembrane region" description="Helical" evidence="6">
    <location>
        <begin position="366"/>
        <end position="388"/>
    </location>
</feature>
<keyword evidence="3 6" id="KW-0812">Transmembrane</keyword>
<comment type="subcellular location">
    <subcellularLocation>
        <location evidence="1">Cell membrane</location>
        <topology evidence="1">Multi-pass membrane protein</topology>
    </subcellularLocation>
</comment>
<dbReference type="InterPro" id="IPR004477">
    <property type="entry name" value="ComEC_N"/>
</dbReference>
<dbReference type="SMART" id="SM00849">
    <property type="entry name" value="Lactamase_B"/>
    <property type="match status" value="1"/>
</dbReference>
<reference evidence="8" key="1">
    <citation type="submission" date="2020-05" db="EMBL/GenBank/DDBJ databases">
        <authorList>
            <person name="Chiriac C."/>
            <person name="Salcher M."/>
            <person name="Ghai R."/>
            <person name="Kavagutti S V."/>
        </authorList>
    </citation>
    <scope>NUCLEOTIDE SEQUENCE</scope>
</reference>
<feature type="transmembrane region" description="Helical" evidence="6">
    <location>
        <begin position="28"/>
        <end position="44"/>
    </location>
</feature>
<dbReference type="InterPro" id="IPR052159">
    <property type="entry name" value="Competence_DNA_uptake"/>
</dbReference>
<evidence type="ECO:0000256" key="1">
    <source>
        <dbReference type="ARBA" id="ARBA00004651"/>
    </source>
</evidence>
<dbReference type="InterPro" id="IPR036866">
    <property type="entry name" value="RibonucZ/Hydroxyglut_hydro"/>
</dbReference>
<dbReference type="Gene3D" id="3.60.15.10">
    <property type="entry name" value="Ribonuclease Z/Hydroxyacylglutathione hydrolase-like"/>
    <property type="match status" value="1"/>
</dbReference>
<feature type="transmembrane region" description="Helical" evidence="6">
    <location>
        <begin position="464"/>
        <end position="483"/>
    </location>
</feature>
<feature type="transmembrane region" description="Helical" evidence="6">
    <location>
        <begin position="316"/>
        <end position="334"/>
    </location>
</feature>
<proteinExistence type="predicted"/>